<evidence type="ECO:0000256" key="2">
    <source>
        <dbReference type="ARBA" id="ARBA00022679"/>
    </source>
</evidence>
<dbReference type="AlphaFoldDB" id="A0A2P8I4W7"/>
<evidence type="ECO:0000313" key="6">
    <source>
        <dbReference type="EMBL" id="PSL53517.1"/>
    </source>
</evidence>
<dbReference type="PANTHER" id="PTHR11085:SF4">
    <property type="entry name" value="NAD-DEPENDENT PROTEIN DEACYLASE"/>
    <property type="match status" value="1"/>
</dbReference>
<dbReference type="InterPro" id="IPR050134">
    <property type="entry name" value="NAD-dep_sirtuin_deacylases"/>
</dbReference>
<dbReference type="Gene3D" id="3.30.1600.10">
    <property type="entry name" value="SIR2/SIRT2 'Small Domain"/>
    <property type="match status" value="1"/>
</dbReference>
<feature type="binding site" evidence="4">
    <location>
        <position position="143"/>
    </location>
    <ligand>
        <name>Zn(2+)</name>
        <dbReference type="ChEBI" id="CHEBI:29105"/>
    </ligand>
</feature>
<reference evidence="6 7" key="1">
    <citation type="submission" date="2018-03" db="EMBL/GenBank/DDBJ databases">
        <title>Genomic Encyclopedia of Type Strains, Phase III (KMG-III): the genomes of soil and plant-associated and newly described type strains.</title>
        <authorList>
            <person name="Whitman W."/>
        </authorList>
    </citation>
    <scope>NUCLEOTIDE SEQUENCE [LARGE SCALE GENOMIC DNA]</scope>
    <source>
        <strain evidence="6 7">CGMCC 4.7097</strain>
    </source>
</reference>
<dbReference type="GO" id="GO:0046872">
    <property type="term" value="F:metal ion binding"/>
    <property type="evidence" value="ECO:0007669"/>
    <property type="project" value="UniProtKB-KW"/>
</dbReference>
<dbReference type="EC" id="2.3.1.286" evidence="1"/>
<feature type="active site" description="Proton acceptor" evidence="4">
    <location>
        <position position="110"/>
    </location>
</feature>
<dbReference type="Gene3D" id="3.40.50.1220">
    <property type="entry name" value="TPP-binding domain"/>
    <property type="match status" value="1"/>
</dbReference>
<proteinExistence type="predicted"/>
<name>A0A2P8I4W7_SACCR</name>
<sequence>MLAGVWDGGGMSARDVMALARRITALTGAGVSVESGVVRFRFDAAAFLTSARARREAWESWLDDPLWTAEPNAAHRALAGLQRAGRVRSVLTQNVDGLHQRVGSSVLELHGSMSRVVCVSCDRSSAMGDALARVRGGEVPPDCTVCGGVLRPAAVAFGEPVRDDVLRAARMAVLDCDVMLVAGTSLTVDPAAGLVPLAAKAGAAVVICNLDPTPYDALAAAVVREPAASALPELAAVPVVARGPIRTWGDPSTW</sequence>
<dbReference type="InterPro" id="IPR026591">
    <property type="entry name" value="Sirtuin_cat_small_dom_sf"/>
</dbReference>
<keyword evidence="7" id="KW-1185">Reference proteome</keyword>
<dbReference type="SUPFAM" id="SSF52467">
    <property type="entry name" value="DHS-like NAD/FAD-binding domain"/>
    <property type="match status" value="1"/>
</dbReference>
<gene>
    <name evidence="6" type="ORF">B0I31_109307</name>
</gene>
<dbReference type="PROSITE" id="PS50305">
    <property type="entry name" value="SIRTUIN"/>
    <property type="match status" value="1"/>
</dbReference>
<evidence type="ECO:0000259" key="5">
    <source>
        <dbReference type="PROSITE" id="PS50305"/>
    </source>
</evidence>
<evidence type="ECO:0000256" key="1">
    <source>
        <dbReference type="ARBA" id="ARBA00012928"/>
    </source>
</evidence>
<evidence type="ECO:0000256" key="4">
    <source>
        <dbReference type="PROSITE-ProRule" id="PRU00236"/>
    </source>
</evidence>
<feature type="binding site" evidence="4">
    <location>
        <position position="118"/>
    </location>
    <ligand>
        <name>Zn(2+)</name>
        <dbReference type="ChEBI" id="CHEBI:29105"/>
    </ligand>
</feature>
<keyword evidence="4" id="KW-0862">Zinc</keyword>
<dbReference type="InterPro" id="IPR003000">
    <property type="entry name" value="Sirtuin"/>
</dbReference>
<dbReference type="CDD" id="cd01407">
    <property type="entry name" value="SIR2-fam"/>
    <property type="match status" value="1"/>
</dbReference>
<keyword evidence="2" id="KW-0808">Transferase</keyword>
<evidence type="ECO:0000313" key="7">
    <source>
        <dbReference type="Proteomes" id="UP000241118"/>
    </source>
</evidence>
<dbReference type="InterPro" id="IPR029035">
    <property type="entry name" value="DHS-like_NAD/FAD-binding_dom"/>
</dbReference>
<accession>A0A2P8I4W7</accession>
<feature type="binding site" evidence="4">
    <location>
        <position position="121"/>
    </location>
    <ligand>
        <name>Zn(2+)</name>
        <dbReference type="ChEBI" id="CHEBI:29105"/>
    </ligand>
</feature>
<dbReference type="Proteomes" id="UP000241118">
    <property type="component" value="Unassembled WGS sequence"/>
</dbReference>
<feature type="domain" description="Deacetylase sirtuin-type" evidence="5">
    <location>
        <begin position="1"/>
        <end position="246"/>
    </location>
</feature>
<feature type="binding site" evidence="4">
    <location>
        <position position="146"/>
    </location>
    <ligand>
        <name>Zn(2+)</name>
        <dbReference type="ChEBI" id="CHEBI:29105"/>
    </ligand>
</feature>
<dbReference type="EMBL" id="PYAX01000009">
    <property type="protein sequence ID" value="PSL53517.1"/>
    <property type="molecule type" value="Genomic_DNA"/>
</dbReference>
<dbReference type="GO" id="GO:0017136">
    <property type="term" value="F:histone deacetylase activity, NAD-dependent"/>
    <property type="evidence" value="ECO:0007669"/>
    <property type="project" value="TreeGrafter"/>
</dbReference>
<dbReference type="PANTHER" id="PTHR11085">
    <property type="entry name" value="NAD-DEPENDENT PROTEIN DEACYLASE SIRTUIN-5, MITOCHONDRIAL-RELATED"/>
    <property type="match status" value="1"/>
</dbReference>
<keyword evidence="3" id="KW-0520">NAD</keyword>
<evidence type="ECO:0000256" key="3">
    <source>
        <dbReference type="ARBA" id="ARBA00023027"/>
    </source>
</evidence>
<organism evidence="6 7">
    <name type="scientific">Saccharothrix carnea</name>
    <dbReference type="NCBI Taxonomy" id="1280637"/>
    <lineage>
        <taxon>Bacteria</taxon>
        <taxon>Bacillati</taxon>
        <taxon>Actinomycetota</taxon>
        <taxon>Actinomycetes</taxon>
        <taxon>Pseudonocardiales</taxon>
        <taxon>Pseudonocardiaceae</taxon>
        <taxon>Saccharothrix</taxon>
    </lineage>
</organism>
<dbReference type="Pfam" id="PF02146">
    <property type="entry name" value="SIR2"/>
    <property type="match status" value="1"/>
</dbReference>
<protein>
    <recommendedName>
        <fullName evidence="1">protein acetyllysine N-acetyltransferase</fullName>
        <ecNumber evidence="1">2.3.1.286</ecNumber>
    </recommendedName>
</protein>
<dbReference type="GO" id="GO:0070403">
    <property type="term" value="F:NAD+ binding"/>
    <property type="evidence" value="ECO:0007669"/>
    <property type="project" value="InterPro"/>
</dbReference>
<dbReference type="InterPro" id="IPR026590">
    <property type="entry name" value="Ssirtuin_cat_dom"/>
</dbReference>
<comment type="caution">
    <text evidence="6">The sequence shown here is derived from an EMBL/GenBank/DDBJ whole genome shotgun (WGS) entry which is preliminary data.</text>
</comment>
<keyword evidence="4" id="KW-0479">Metal-binding</keyword>